<comment type="subcellular location">
    <subcellularLocation>
        <location evidence="1">Cytoplasm</location>
    </subcellularLocation>
</comment>
<dbReference type="PANTHER" id="PTHR38097">
    <property type="match status" value="1"/>
</dbReference>
<name>A0AA38XSG0_9EURO</name>
<dbReference type="InterPro" id="IPR037150">
    <property type="entry name" value="H-NS_C_dom_sf"/>
</dbReference>
<feature type="region of interest" description="Disordered" evidence="4">
    <location>
        <begin position="60"/>
        <end position="100"/>
    </location>
</feature>
<reference evidence="6" key="1">
    <citation type="submission" date="2022-10" db="EMBL/GenBank/DDBJ databases">
        <title>Culturing micro-colonial fungi from biological soil crusts in the Mojave desert and describing Neophaeococcomyces mojavensis, and introducing the new genera and species Taxawa tesnikishii.</title>
        <authorList>
            <person name="Kurbessoian T."/>
            <person name="Stajich J.E."/>
        </authorList>
    </citation>
    <scope>NUCLEOTIDE SEQUENCE</scope>
    <source>
        <strain evidence="6">TK_35</strain>
    </source>
</reference>
<dbReference type="PANTHER" id="PTHR38097:SF2">
    <property type="entry name" value="DNA-BINDING PROTEIN STPA"/>
    <property type="match status" value="1"/>
</dbReference>
<dbReference type="AlphaFoldDB" id="A0AA38XSG0"/>
<dbReference type="GO" id="GO:0001217">
    <property type="term" value="F:DNA-binding transcription repressor activity"/>
    <property type="evidence" value="ECO:0007669"/>
    <property type="project" value="TreeGrafter"/>
</dbReference>
<feature type="domain" description="DNA-binding protein H-NS-like C-terminal" evidence="5">
    <location>
        <begin position="76"/>
        <end position="121"/>
    </location>
</feature>
<dbReference type="Pfam" id="PF00816">
    <property type="entry name" value="Histone_HNS"/>
    <property type="match status" value="1"/>
</dbReference>
<dbReference type="GO" id="GO:0000976">
    <property type="term" value="F:transcription cis-regulatory region binding"/>
    <property type="evidence" value="ECO:0007669"/>
    <property type="project" value="TreeGrafter"/>
</dbReference>
<accession>A0AA38XSG0</accession>
<comment type="caution">
    <text evidence="6">The sequence shown here is derived from an EMBL/GenBank/DDBJ whole genome shotgun (WGS) entry which is preliminary data.</text>
</comment>
<sequence length="464" mass="50482">MTIDVSGLSAKELKALITQAEKQQTKVLTRPKAAAMRAKINQYVKDHGYTIEELYGAVSTASSETSKKRTGRKPAKSAGSKVAPKYRNPTNPSETWSGRGRQPRWLAALVQKGKEPSEFLIKTFVGAHAGAWEGLRPVAMNGGYARAKAPIGVLKVEFLDRVGQRWTKPPLRRRLEVLQTLSTLFDQFHQMGLADPHFSRLLARGSHAEHHQRLAEMLLAKYLWNDGFSLTSAPAGPDFNAAKNGHSVWIELVTPEPKGIDPHWLNVSHQEGVWTYPHEAIALRYTSALKEKHRKLVGDPGKSAGYLAKGVVLPGESYVVAINQHLLQGAFRSLNGISQAPVAGEVVYAIGPQQLHLGRSTGQVLHSDHAHRPSLSKAGQAGGTVGVPADSFLNPAYDPVSAVWALDLQEAALLSSSAPHFPAVHLSAMIHNERATSRVPPHLLPAQGDWIGRTTASSIELCRL</sequence>
<evidence type="ECO:0000256" key="4">
    <source>
        <dbReference type="SAM" id="MobiDB-lite"/>
    </source>
</evidence>
<keyword evidence="3" id="KW-0238">DNA-binding</keyword>
<evidence type="ECO:0000256" key="1">
    <source>
        <dbReference type="ARBA" id="ARBA00004496"/>
    </source>
</evidence>
<proteinExistence type="predicted"/>
<gene>
    <name evidence="6" type="ORF">H2204_012847</name>
</gene>
<evidence type="ECO:0000256" key="3">
    <source>
        <dbReference type="ARBA" id="ARBA00023125"/>
    </source>
</evidence>
<dbReference type="SUPFAM" id="SSF81273">
    <property type="entry name" value="H-NS histone-like proteins"/>
    <property type="match status" value="1"/>
</dbReference>
<evidence type="ECO:0000259" key="5">
    <source>
        <dbReference type="SMART" id="SM00528"/>
    </source>
</evidence>
<dbReference type="GO" id="GO:0003680">
    <property type="term" value="F:minor groove of adenine-thymine-rich DNA binding"/>
    <property type="evidence" value="ECO:0007669"/>
    <property type="project" value="TreeGrafter"/>
</dbReference>
<dbReference type="GO" id="GO:0005829">
    <property type="term" value="C:cytosol"/>
    <property type="evidence" value="ECO:0007669"/>
    <property type="project" value="TreeGrafter"/>
</dbReference>
<dbReference type="GO" id="GO:0003681">
    <property type="term" value="F:bent DNA binding"/>
    <property type="evidence" value="ECO:0007669"/>
    <property type="project" value="TreeGrafter"/>
</dbReference>
<evidence type="ECO:0000256" key="2">
    <source>
        <dbReference type="ARBA" id="ARBA00022490"/>
    </source>
</evidence>
<dbReference type="EMBL" id="JAPDRN010000136">
    <property type="protein sequence ID" value="KAJ9619036.1"/>
    <property type="molecule type" value="Genomic_DNA"/>
</dbReference>
<evidence type="ECO:0000313" key="6">
    <source>
        <dbReference type="EMBL" id="KAJ9619036.1"/>
    </source>
</evidence>
<dbReference type="SMART" id="SM00528">
    <property type="entry name" value="HNS"/>
    <property type="match status" value="1"/>
</dbReference>
<dbReference type="InterPro" id="IPR027444">
    <property type="entry name" value="H-NS_C_dom"/>
</dbReference>
<keyword evidence="2" id="KW-0963">Cytoplasm</keyword>
<dbReference type="Gene3D" id="4.10.430.10">
    <property type="entry name" value="Histone-like protein H-NS, C-terminal domain"/>
    <property type="match status" value="1"/>
</dbReference>
<dbReference type="GO" id="GO:0032993">
    <property type="term" value="C:protein-DNA complex"/>
    <property type="evidence" value="ECO:0007669"/>
    <property type="project" value="TreeGrafter"/>
</dbReference>
<organism evidence="6">
    <name type="scientific">Knufia peltigerae</name>
    <dbReference type="NCBI Taxonomy" id="1002370"/>
    <lineage>
        <taxon>Eukaryota</taxon>
        <taxon>Fungi</taxon>
        <taxon>Dikarya</taxon>
        <taxon>Ascomycota</taxon>
        <taxon>Pezizomycotina</taxon>
        <taxon>Eurotiomycetes</taxon>
        <taxon>Chaetothyriomycetidae</taxon>
        <taxon>Chaetothyriales</taxon>
        <taxon>Trichomeriaceae</taxon>
        <taxon>Knufia</taxon>
    </lineage>
</organism>
<protein>
    <recommendedName>
        <fullName evidence="5">DNA-binding protein H-NS-like C-terminal domain-containing protein</fullName>
    </recommendedName>
</protein>